<name>A0A645I1P6_9ZZZZ</name>
<comment type="caution">
    <text evidence="1">The sequence shown here is derived from an EMBL/GenBank/DDBJ whole genome shotgun (WGS) entry which is preliminary data.</text>
</comment>
<reference evidence="1" key="1">
    <citation type="submission" date="2019-08" db="EMBL/GenBank/DDBJ databases">
        <authorList>
            <person name="Kucharzyk K."/>
            <person name="Murdoch R.W."/>
            <person name="Higgins S."/>
            <person name="Loffler F."/>
        </authorList>
    </citation>
    <scope>NUCLEOTIDE SEQUENCE</scope>
</reference>
<protein>
    <submittedName>
        <fullName evidence="1">Uncharacterized protein</fullName>
    </submittedName>
</protein>
<dbReference type="AlphaFoldDB" id="A0A645I1P6"/>
<proteinExistence type="predicted"/>
<gene>
    <name evidence="1" type="ORF">SDC9_192735</name>
</gene>
<accession>A0A645I1P6</accession>
<organism evidence="1">
    <name type="scientific">bioreactor metagenome</name>
    <dbReference type="NCBI Taxonomy" id="1076179"/>
    <lineage>
        <taxon>unclassified sequences</taxon>
        <taxon>metagenomes</taxon>
        <taxon>ecological metagenomes</taxon>
    </lineage>
</organism>
<evidence type="ECO:0000313" key="1">
    <source>
        <dbReference type="EMBL" id="MPN45168.1"/>
    </source>
</evidence>
<sequence length="46" mass="5525">MEYKTLVPWHVETVVLLDQKSLHQIVLKFEKRVENINYKNSIEGRV</sequence>
<dbReference type="EMBL" id="VSSQ01104845">
    <property type="protein sequence ID" value="MPN45168.1"/>
    <property type="molecule type" value="Genomic_DNA"/>
</dbReference>